<evidence type="ECO:0000313" key="11">
    <source>
        <dbReference type="Proteomes" id="UP000694544"/>
    </source>
</evidence>
<evidence type="ECO:0000256" key="1">
    <source>
        <dbReference type="ARBA" id="ARBA00004123"/>
    </source>
</evidence>
<keyword evidence="6" id="KW-0508">mRNA splicing</keyword>
<evidence type="ECO:0000256" key="5">
    <source>
        <dbReference type="ARBA" id="ARBA00023054"/>
    </source>
</evidence>
<keyword evidence="11" id="KW-1185">Reference proteome</keyword>
<dbReference type="AlphaFoldDB" id="A0A8C6FX03"/>
<reference evidence="10" key="2">
    <citation type="submission" date="2025-09" db="UniProtKB">
        <authorList>
            <consortium name="Ensembl"/>
        </authorList>
    </citation>
    <scope>IDENTIFICATION</scope>
</reference>
<dbReference type="Ensembl" id="ENSMMST00000033439.1">
    <property type="protein sequence ID" value="ENSMMSP00000030374.1"/>
    <property type="gene ID" value="ENSMMSG00000022678.1"/>
</dbReference>
<dbReference type="GO" id="GO:0000398">
    <property type="term" value="P:mRNA splicing, via spliceosome"/>
    <property type="evidence" value="ECO:0007669"/>
    <property type="project" value="TreeGrafter"/>
</dbReference>
<dbReference type="Pfam" id="PF10197">
    <property type="entry name" value="Cir_N"/>
    <property type="match status" value="1"/>
</dbReference>
<dbReference type="PANTHER" id="PTHR16196:SF0">
    <property type="entry name" value="PRE-MRNA-SPLICING FACTOR CWC25 HOMOLOG"/>
    <property type="match status" value="1"/>
</dbReference>
<dbReference type="SMART" id="SM01083">
    <property type="entry name" value="Cir_N"/>
    <property type="match status" value="1"/>
</dbReference>
<dbReference type="InterPro" id="IPR051376">
    <property type="entry name" value="CWC25_splicing_factor"/>
</dbReference>
<comment type="subcellular location">
    <subcellularLocation>
        <location evidence="1">Nucleus</location>
    </subcellularLocation>
</comment>
<feature type="domain" description="CBF1-interacting co-repressor CIR N-terminal" evidence="9">
    <location>
        <begin position="11"/>
        <end position="47"/>
    </location>
</feature>
<evidence type="ECO:0000256" key="3">
    <source>
        <dbReference type="ARBA" id="ARBA00022664"/>
    </source>
</evidence>
<evidence type="ECO:0000256" key="4">
    <source>
        <dbReference type="ARBA" id="ARBA00022728"/>
    </source>
</evidence>
<dbReference type="PANTHER" id="PTHR16196">
    <property type="entry name" value="CELL CYCLE CONTROL PROTEIN CWF25"/>
    <property type="match status" value="1"/>
</dbReference>
<evidence type="ECO:0000259" key="9">
    <source>
        <dbReference type="SMART" id="SM01083"/>
    </source>
</evidence>
<keyword evidence="3" id="KW-0507">mRNA processing</keyword>
<keyword evidence="7" id="KW-0539">Nucleus</keyword>
<dbReference type="Proteomes" id="UP000694544">
    <property type="component" value="Unplaced"/>
</dbReference>
<evidence type="ECO:0000256" key="8">
    <source>
        <dbReference type="SAM" id="Coils"/>
    </source>
</evidence>
<keyword evidence="5 8" id="KW-0175">Coiled coil</keyword>
<protein>
    <recommendedName>
        <fullName evidence="9">CBF1-interacting co-repressor CIR N-terminal domain-containing protein</fullName>
    </recommendedName>
</protein>
<evidence type="ECO:0000256" key="6">
    <source>
        <dbReference type="ARBA" id="ARBA00023187"/>
    </source>
</evidence>
<comment type="similarity">
    <text evidence="2">Belongs to the CWC25 family.</text>
</comment>
<organism evidence="10 11">
    <name type="scientific">Moschus moschiferus</name>
    <name type="common">Siberian musk deer</name>
    <name type="synonym">Moschus sibiricus</name>
    <dbReference type="NCBI Taxonomy" id="68415"/>
    <lineage>
        <taxon>Eukaryota</taxon>
        <taxon>Metazoa</taxon>
        <taxon>Chordata</taxon>
        <taxon>Craniata</taxon>
        <taxon>Vertebrata</taxon>
        <taxon>Euteleostomi</taxon>
        <taxon>Mammalia</taxon>
        <taxon>Eutheria</taxon>
        <taxon>Laurasiatheria</taxon>
        <taxon>Artiodactyla</taxon>
        <taxon>Ruminantia</taxon>
        <taxon>Pecora</taxon>
        <taxon>Moschidae</taxon>
        <taxon>Moschus</taxon>
    </lineage>
</organism>
<feature type="coiled-coil region" evidence="8">
    <location>
        <begin position="23"/>
        <end position="64"/>
    </location>
</feature>
<proteinExistence type="inferred from homology"/>
<reference evidence="10" key="1">
    <citation type="submission" date="2025-08" db="UniProtKB">
        <authorList>
            <consortium name="Ensembl"/>
        </authorList>
    </citation>
    <scope>IDENTIFICATION</scope>
</reference>
<dbReference type="GO" id="GO:0005684">
    <property type="term" value="C:U2-type spliceosomal complex"/>
    <property type="evidence" value="ECO:0007669"/>
    <property type="project" value="TreeGrafter"/>
</dbReference>
<sequence length="95" mass="11523">MGGGDLNLKKSWHPQTLRNVEKVWKAEQKHEAERKKIEELQRELREERAREEMAREEMQRYAEDVGAVKKKEEKLDWIIWKGKQCKKKNHQKTPK</sequence>
<dbReference type="InterPro" id="IPR019339">
    <property type="entry name" value="CIR_N_dom"/>
</dbReference>
<evidence type="ECO:0000256" key="7">
    <source>
        <dbReference type="ARBA" id="ARBA00023242"/>
    </source>
</evidence>
<accession>A0A8C6FX03</accession>
<dbReference type="GeneTree" id="ENSGT00440000039055"/>
<evidence type="ECO:0000313" key="10">
    <source>
        <dbReference type="Ensembl" id="ENSMMSP00000030374.1"/>
    </source>
</evidence>
<evidence type="ECO:0000256" key="2">
    <source>
        <dbReference type="ARBA" id="ARBA00006695"/>
    </source>
</evidence>
<keyword evidence="4" id="KW-0747">Spliceosome</keyword>
<name>A0A8C6FX03_MOSMO</name>